<dbReference type="RefSeq" id="WP_136824523.1">
    <property type="nucleotide sequence ID" value="NZ_SWBP01000001.1"/>
</dbReference>
<gene>
    <name evidence="2" type="ORF">FA046_01125</name>
</gene>
<dbReference type="OrthoDB" id="709278at2"/>
<evidence type="ECO:0000313" key="3">
    <source>
        <dbReference type="Proteomes" id="UP000308181"/>
    </source>
</evidence>
<dbReference type="AlphaFoldDB" id="A0A4U1C4S2"/>
<comment type="caution">
    <text evidence="2">The sequence shown here is derived from an EMBL/GenBank/DDBJ whole genome shotgun (WGS) entry which is preliminary data.</text>
</comment>
<sequence>MAKTKIENIDQLRLEIAILRLHRAEQEIYLSQKVTSFSKALNSPLSFIKGSLSFLGLRDNKSKAPQEADWVTNLARIGIPFLLNKTLLSGRGFIFKSIVSLLSQNTINSKIFNKGMLGGWIDKLVDWVDSPSSKKARSKNEDIDYGISPESETYSGKPIH</sequence>
<organism evidence="2 3">
    <name type="scientific">Pedobacter cryophilus</name>
    <dbReference type="NCBI Taxonomy" id="2571271"/>
    <lineage>
        <taxon>Bacteria</taxon>
        <taxon>Pseudomonadati</taxon>
        <taxon>Bacteroidota</taxon>
        <taxon>Sphingobacteriia</taxon>
        <taxon>Sphingobacteriales</taxon>
        <taxon>Sphingobacteriaceae</taxon>
        <taxon>Pedobacter</taxon>
    </lineage>
</organism>
<accession>A0A4U1C4S2</accession>
<keyword evidence="3" id="KW-1185">Reference proteome</keyword>
<reference evidence="2 3" key="1">
    <citation type="submission" date="2019-04" db="EMBL/GenBank/DDBJ databases">
        <title>Pedobacter sp. AR-3-17 sp. nov., isolated from Arctic soil.</title>
        <authorList>
            <person name="Dahal R.H."/>
            <person name="Kim D.-U."/>
        </authorList>
    </citation>
    <scope>NUCLEOTIDE SEQUENCE [LARGE SCALE GENOMIC DNA]</scope>
    <source>
        <strain evidence="2 3">AR-3-17</strain>
    </source>
</reference>
<name>A0A4U1C4S2_9SPHI</name>
<evidence type="ECO:0000313" key="2">
    <source>
        <dbReference type="EMBL" id="TKC00312.1"/>
    </source>
</evidence>
<evidence type="ECO:0000256" key="1">
    <source>
        <dbReference type="SAM" id="MobiDB-lite"/>
    </source>
</evidence>
<dbReference type="EMBL" id="SWBP01000001">
    <property type="protein sequence ID" value="TKC00312.1"/>
    <property type="molecule type" value="Genomic_DNA"/>
</dbReference>
<dbReference type="Proteomes" id="UP000308181">
    <property type="component" value="Unassembled WGS sequence"/>
</dbReference>
<protein>
    <submittedName>
        <fullName evidence="2">Uncharacterized protein</fullName>
    </submittedName>
</protein>
<feature type="region of interest" description="Disordered" evidence="1">
    <location>
        <begin position="132"/>
        <end position="160"/>
    </location>
</feature>
<proteinExistence type="predicted"/>